<gene>
    <name evidence="5" type="ORF">V1479_08265</name>
</gene>
<feature type="domain" description="Radical SAM core" evidence="4">
    <location>
        <begin position="86"/>
        <end position="326"/>
    </location>
</feature>
<dbReference type="PANTHER" id="PTHR43432">
    <property type="entry name" value="SLR0285 PROTEIN"/>
    <property type="match status" value="1"/>
</dbReference>
<protein>
    <submittedName>
        <fullName evidence="5">PA0069 family radical SAM protein</fullName>
    </submittedName>
</protein>
<evidence type="ECO:0000256" key="3">
    <source>
        <dbReference type="ARBA" id="ARBA00023014"/>
    </source>
</evidence>
<evidence type="ECO:0000256" key="1">
    <source>
        <dbReference type="ARBA" id="ARBA00022723"/>
    </source>
</evidence>
<evidence type="ECO:0000259" key="4">
    <source>
        <dbReference type="PROSITE" id="PS51918"/>
    </source>
</evidence>
<dbReference type="SUPFAM" id="SSF102114">
    <property type="entry name" value="Radical SAM enzymes"/>
    <property type="match status" value="1"/>
</dbReference>
<proteinExistence type="predicted"/>
<evidence type="ECO:0000256" key="2">
    <source>
        <dbReference type="ARBA" id="ARBA00023004"/>
    </source>
</evidence>
<keyword evidence="1" id="KW-0479">Metal-binding</keyword>
<accession>A0ABV3WRK8</accession>
<dbReference type="Pfam" id="PF04055">
    <property type="entry name" value="Radical_SAM"/>
    <property type="match status" value="1"/>
</dbReference>
<name>A0ABV3WRK8_9HYPH</name>
<dbReference type="SMART" id="SM00729">
    <property type="entry name" value="Elp3"/>
    <property type="match status" value="1"/>
</dbReference>
<keyword evidence="3" id="KW-0411">Iron-sulfur</keyword>
<dbReference type="NCBIfam" id="NF033668">
    <property type="entry name" value="rSAM_PA0069"/>
    <property type="match status" value="1"/>
</dbReference>
<dbReference type="InterPro" id="IPR007197">
    <property type="entry name" value="rSAM"/>
</dbReference>
<dbReference type="InterPro" id="IPR006638">
    <property type="entry name" value="Elp3/MiaA/NifB-like_rSAM"/>
</dbReference>
<comment type="caution">
    <text evidence="5">The sequence shown here is derived from an EMBL/GenBank/DDBJ whole genome shotgun (WGS) entry which is preliminary data.</text>
</comment>
<keyword evidence="2" id="KW-0408">Iron</keyword>
<dbReference type="PANTHER" id="PTHR43432:SF3">
    <property type="entry name" value="SLR0285 PROTEIN"/>
    <property type="match status" value="1"/>
</dbReference>
<reference evidence="5 6" key="1">
    <citation type="submission" date="2024-01" db="EMBL/GenBank/DDBJ databases">
        <title>New evidence supports the origin of RcGTA from prophage.</title>
        <authorList>
            <person name="Xu Y."/>
            <person name="Liu B."/>
            <person name="Chen F."/>
        </authorList>
    </citation>
    <scope>NUCLEOTIDE SEQUENCE [LARGE SCALE GENOMIC DNA]</scope>
    <source>
        <strain evidence="5 6">CBW1107-2</strain>
    </source>
</reference>
<dbReference type="InterPro" id="IPR058240">
    <property type="entry name" value="rSAM_sf"/>
</dbReference>
<dbReference type="CDD" id="cd01335">
    <property type="entry name" value="Radical_SAM"/>
    <property type="match status" value="1"/>
</dbReference>
<evidence type="ECO:0000313" key="6">
    <source>
        <dbReference type="Proteomes" id="UP001559025"/>
    </source>
</evidence>
<dbReference type="EMBL" id="JAZHFV010000002">
    <property type="protein sequence ID" value="MEX4007296.1"/>
    <property type="molecule type" value="Genomic_DNA"/>
</dbReference>
<dbReference type="InterPro" id="IPR040086">
    <property type="entry name" value="MJ0683-like"/>
</dbReference>
<dbReference type="Proteomes" id="UP001559025">
    <property type="component" value="Unassembled WGS sequence"/>
</dbReference>
<dbReference type="PROSITE" id="PS51918">
    <property type="entry name" value="RADICAL_SAM"/>
    <property type="match status" value="1"/>
</dbReference>
<dbReference type="Gene3D" id="3.80.30.30">
    <property type="match status" value="1"/>
</dbReference>
<dbReference type="SFLD" id="SFLDG01084">
    <property type="entry name" value="Uncharacterised_Radical_SAM_Su"/>
    <property type="match status" value="1"/>
</dbReference>
<sequence>MEPIRQADMAAFAGGGAAAANALVDDSGLRVGFDRRRGRAAGVNPSGRYEPLTRHVFDDGWNSLEELPPFKTEVQVEKPRNIITRNTSPDISFDRSINPYRGCEHGCVYCFARPTHAFMGLSPGLDFEAKLFAKPDAARLLERELAKPGYEPRTIAIGTNTDPYQPIEKQWRIMREILEVLEAHNHPVGIVTKSALVTRDADILGRMAEKGLAKVALSITTLDRKLARMMEPRAATPPKRLEALRTLADAGVPVSVMIGPVIPALNDQEIERILDSAQAAGAREAGYIILRLPLEVSPIFKDWLLRHYPDRYRHVISLIRSMRGGKDYDAEWGKRMKGAGPYAWQIGRRFEIAAKRLELNVEKRRLRTDLFKPPAQAGEQLMLL</sequence>
<dbReference type="RefSeq" id="WP_368802488.1">
    <property type="nucleotide sequence ID" value="NZ_JAZHFV010000002.1"/>
</dbReference>
<dbReference type="SFLD" id="SFLDS00029">
    <property type="entry name" value="Radical_SAM"/>
    <property type="match status" value="1"/>
</dbReference>
<evidence type="ECO:0000313" key="5">
    <source>
        <dbReference type="EMBL" id="MEX4007296.1"/>
    </source>
</evidence>
<keyword evidence="6" id="KW-1185">Reference proteome</keyword>
<organism evidence="5 6">
    <name type="scientific">Neoaquamicrobium sediminum</name>
    <dbReference type="NCBI Taxonomy" id="1849104"/>
    <lineage>
        <taxon>Bacteria</taxon>
        <taxon>Pseudomonadati</taxon>
        <taxon>Pseudomonadota</taxon>
        <taxon>Alphaproteobacteria</taxon>
        <taxon>Hyphomicrobiales</taxon>
        <taxon>Phyllobacteriaceae</taxon>
        <taxon>Neoaquamicrobium</taxon>
    </lineage>
</organism>